<dbReference type="InterPro" id="IPR002784">
    <property type="entry name" value="Ribosomal_eL14_dom"/>
</dbReference>
<keyword evidence="5 8" id="KW-0689">Ribosomal protein</keyword>
<feature type="domain" description="Large ribosomal subunit protein eL14" evidence="7">
    <location>
        <begin position="96"/>
        <end position="168"/>
    </location>
</feature>
<dbReference type="GO" id="GO:0003735">
    <property type="term" value="F:structural constituent of ribosome"/>
    <property type="evidence" value="ECO:0007669"/>
    <property type="project" value="InterPro"/>
</dbReference>
<dbReference type="GO" id="GO:0006412">
    <property type="term" value="P:translation"/>
    <property type="evidence" value="ECO:0007669"/>
    <property type="project" value="InterPro"/>
</dbReference>
<dbReference type="GO" id="GO:0022625">
    <property type="term" value="C:cytosolic large ribosomal subunit"/>
    <property type="evidence" value="ECO:0007669"/>
    <property type="project" value="TreeGrafter"/>
</dbReference>
<dbReference type="PANTHER" id="PTHR11127:SF2">
    <property type="entry name" value="LARGE RIBOSOMAL SUBUNIT PROTEIN EL14"/>
    <property type="match status" value="1"/>
</dbReference>
<dbReference type="SUPFAM" id="SSF50104">
    <property type="entry name" value="Translation proteins SH3-like domain"/>
    <property type="match status" value="1"/>
</dbReference>
<organism evidence="8 9">
    <name type="scientific">Phytophthora citrophthora</name>
    <dbReference type="NCBI Taxonomy" id="4793"/>
    <lineage>
        <taxon>Eukaryota</taxon>
        <taxon>Sar</taxon>
        <taxon>Stramenopiles</taxon>
        <taxon>Oomycota</taxon>
        <taxon>Peronosporomycetes</taxon>
        <taxon>Peronosporales</taxon>
        <taxon>Peronosporaceae</taxon>
        <taxon>Phytophthora</taxon>
    </lineage>
</organism>
<dbReference type="EMBL" id="JASMQC010000008">
    <property type="protein sequence ID" value="KAK1943102.1"/>
    <property type="molecule type" value="Genomic_DNA"/>
</dbReference>
<dbReference type="Gene3D" id="2.30.30.30">
    <property type="match status" value="1"/>
</dbReference>
<comment type="subcellular location">
    <subcellularLocation>
        <location evidence="1">Plastid</location>
        <location evidence="1">Chloroplast</location>
    </subcellularLocation>
</comment>
<name>A0AAD9LPX4_9STRA</name>
<reference evidence="8" key="1">
    <citation type="submission" date="2023-08" db="EMBL/GenBank/DDBJ databases">
        <title>Reference Genome Resource for the Citrus Pathogen Phytophthora citrophthora.</title>
        <authorList>
            <person name="Moller H."/>
            <person name="Coetzee B."/>
            <person name="Rose L.J."/>
            <person name="Van Niekerk J.M."/>
        </authorList>
    </citation>
    <scope>NUCLEOTIDE SEQUENCE</scope>
    <source>
        <strain evidence="8">STE-U-9442</strain>
    </source>
</reference>
<evidence type="ECO:0000256" key="2">
    <source>
        <dbReference type="ARBA" id="ARBA00006592"/>
    </source>
</evidence>
<dbReference type="InterPro" id="IPR039660">
    <property type="entry name" value="Ribosomal_eL14"/>
</dbReference>
<dbReference type="Proteomes" id="UP001259832">
    <property type="component" value="Unassembled WGS sequence"/>
</dbReference>
<evidence type="ECO:0000256" key="1">
    <source>
        <dbReference type="ARBA" id="ARBA00004229"/>
    </source>
</evidence>
<evidence type="ECO:0000256" key="3">
    <source>
        <dbReference type="ARBA" id="ARBA00022528"/>
    </source>
</evidence>
<dbReference type="GO" id="GO:0003723">
    <property type="term" value="F:RNA binding"/>
    <property type="evidence" value="ECO:0007669"/>
    <property type="project" value="InterPro"/>
</dbReference>
<gene>
    <name evidence="8" type="ORF">P3T76_005739</name>
</gene>
<dbReference type="PANTHER" id="PTHR11127">
    <property type="entry name" value="60S RIBOSOMAL PROTEIN L14"/>
    <property type="match status" value="1"/>
</dbReference>
<dbReference type="GO" id="GO:0009507">
    <property type="term" value="C:chloroplast"/>
    <property type="evidence" value="ECO:0007669"/>
    <property type="project" value="UniProtKB-SubCell"/>
</dbReference>
<evidence type="ECO:0000256" key="6">
    <source>
        <dbReference type="ARBA" id="ARBA00023274"/>
    </source>
</evidence>
<protein>
    <submittedName>
        <fullName evidence="8">60S ribosomal protein L14-2</fullName>
    </submittedName>
</protein>
<evidence type="ECO:0000313" key="9">
    <source>
        <dbReference type="Proteomes" id="UP001259832"/>
    </source>
</evidence>
<proteinExistence type="inferred from homology"/>
<keyword evidence="6" id="KW-0687">Ribonucleoprotein</keyword>
<sequence length="183" mass="20027">MTGQKAPVPTPKLISSFGVFPLSNNGAAGSSWNRLLTENLPLYDGNTQTFTRFVSIGRVVLINYGPDAGKIATIIDVVDENKALVDGPFSVTGVNRHVINFKRISLTDLTVDIPLQAREKTLKKALAKADTLAKWESSTWAKKLANKKTRAELNDFDRFKAMIARKQKSSLVKKAVAAARKAN</sequence>
<accession>A0AAD9LPX4</accession>
<dbReference type="CDD" id="cd23702">
    <property type="entry name" value="eL14"/>
    <property type="match status" value="1"/>
</dbReference>
<dbReference type="InterPro" id="IPR014722">
    <property type="entry name" value="Rib_uL2_dom2"/>
</dbReference>
<dbReference type="Gene3D" id="6.10.250.2270">
    <property type="match status" value="1"/>
</dbReference>
<dbReference type="AlphaFoldDB" id="A0AAD9LPX4"/>
<dbReference type="Pfam" id="PF01929">
    <property type="entry name" value="Ribosomal_L14e"/>
    <property type="match status" value="1"/>
</dbReference>
<dbReference type="GO" id="GO:0042273">
    <property type="term" value="P:ribosomal large subunit biogenesis"/>
    <property type="evidence" value="ECO:0007669"/>
    <property type="project" value="TreeGrafter"/>
</dbReference>
<evidence type="ECO:0000313" key="8">
    <source>
        <dbReference type="EMBL" id="KAK1943102.1"/>
    </source>
</evidence>
<keyword evidence="4" id="KW-0934">Plastid</keyword>
<comment type="similarity">
    <text evidence="2">Belongs to the eukaryotic ribosomal protein eL14 family.</text>
</comment>
<evidence type="ECO:0000259" key="7">
    <source>
        <dbReference type="Pfam" id="PF01929"/>
    </source>
</evidence>
<keyword evidence="9" id="KW-1185">Reference proteome</keyword>
<dbReference type="InterPro" id="IPR008991">
    <property type="entry name" value="Translation_prot_SH3-like_sf"/>
</dbReference>
<comment type="caution">
    <text evidence="8">The sequence shown here is derived from an EMBL/GenBank/DDBJ whole genome shotgun (WGS) entry which is preliminary data.</text>
</comment>
<evidence type="ECO:0000256" key="5">
    <source>
        <dbReference type="ARBA" id="ARBA00022980"/>
    </source>
</evidence>
<keyword evidence="3" id="KW-0150">Chloroplast</keyword>
<dbReference type="FunFam" id="2.30.30.30:FF:000066">
    <property type="entry name" value="60S ribosomal protein L14, putative"/>
    <property type="match status" value="1"/>
</dbReference>
<evidence type="ECO:0000256" key="4">
    <source>
        <dbReference type="ARBA" id="ARBA00022640"/>
    </source>
</evidence>